<comment type="subcellular location">
    <subcellularLocation>
        <location evidence="1">Cell outer membrane</location>
    </subcellularLocation>
</comment>
<dbReference type="GO" id="GO:0009279">
    <property type="term" value="C:cell outer membrane"/>
    <property type="evidence" value="ECO:0007669"/>
    <property type="project" value="UniProtKB-SubCell"/>
</dbReference>
<accession>A0A4R6SXC4</accession>
<proteinExistence type="predicted"/>
<keyword evidence="2" id="KW-0472">Membrane</keyword>
<dbReference type="RefSeq" id="WP_133575391.1">
    <property type="nucleotide sequence ID" value="NZ_SNYC01000004.1"/>
</dbReference>
<keyword evidence="6" id="KW-0675">Receptor</keyword>
<dbReference type="Gene3D" id="2.40.170.20">
    <property type="entry name" value="TonB-dependent receptor, beta-barrel domain"/>
    <property type="match status" value="1"/>
</dbReference>
<dbReference type="Pfam" id="PF13620">
    <property type="entry name" value="CarboxypepD_reg"/>
    <property type="match status" value="1"/>
</dbReference>
<organism evidence="6 7">
    <name type="scientific">Pedobacter metabolipauper</name>
    <dbReference type="NCBI Taxonomy" id="425513"/>
    <lineage>
        <taxon>Bacteria</taxon>
        <taxon>Pseudomonadati</taxon>
        <taxon>Bacteroidota</taxon>
        <taxon>Sphingobacteriia</taxon>
        <taxon>Sphingobacteriales</taxon>
        <taxon>Sphingobacteriaceae</taxon>
        <taxon>Pedobacter</taxon>
    </lineage>
</organism>
<feature type="signal peptide" evidence="4">
    <location>
        <begin position="1"/>
        <end position="19"/>
    </location>
</feature>
<dbReference type="Proteomes" id="UP000295620">
    <property type="component" value="Unassembled WGS sequence"/>
</dbReference>
<dbReference type="AlphaFoldDB" id="A0A4R6SXC4"/>
<evidence type="ECO:0000259" key="5">
    <source>
        <dbReference type="Pfam" id="PF14905"/>
    </source>
</evidence>
<dbReference type="OrthoDB" id="1086219at2"/>
<keyword evidence="3" id="KW-0998">Cell outer membrane</keyword>
<keyword evidence="4" id="KW-0732">Signal</keyword>
<gene>
    <name evidence="6" type="ORF">ATK78_1448</name>
</gene>
<evidence type="ECO:0000313" key="6">
    <source>
        <dbReference type="EMBL" id="TDQ09294.1"/>
    </source>
</evidence>
<evidence type="ECO:0000256" key="3">
    <source>
        <dbReference type="ARBA" id="ARBA00023237"/>
    </source>
</evidence>
<feature type="domain" description="Outer membrane protein beta-barrel" evidence="5">
    <location>
        <begin position="458"/>
        <end position="909"/>
    </location>
</feature>
<dbReference type="InterPro" id="IPR013784">
    <property type="entry name" value="Carb-bd-like_fold"/>
</dbReference>
<dbReference type="SUPFAM" id="SSF49452">
    <property type="entry name" value="Starch-binding domain-like"/>
    <property type="match status" value="1"/>
</dbReference>
<dbReference type="InterPro" id="IPR041700">
    <property type="entry name" value="OMP_b-brl_3"/>
</dbReference>
<name>A0A4R6SXC4_9SPHI</name>
<keyword evidence="7" id="KW-1185">Reference proteome</keyword>
<evidence type="ECO:0000256" key="1">
    <source>
        <dbReference type="ARBA" id="ARBA00004442"/>
    </source>
</evidence>
<dbReference type="GO" id="GO:0030246">
    <property type="term" value="F:carbohydrate binding"/>
    <property type="evidence" value="ECO:0007669"/>
    <property type="project" value="InterPro"/>
</dbReference>
<evidence type="ECO:0000256" key="4">
    <source>
        <dbReference type="SAM" id="SignalP"/>
    </source>
</evidence>
<dbReference type="Pfam" id="PF14905">
    <property type="entry name" value="OMP_b-brl_3"/>
    <property type="match status" value="1"/>
</dbReference>
<dbReference type="SUPFAM" id="SSF56935">
    <property type="entry name" value="Porins"/>
    <property type="match status" value="1"/>
</dbReference>
<evidence type="ECO:0000313" key="7">
    <source>
        <dbReference type="Proteomes" id="UP000295620"/>
    </source>
</evidence>
<sequence>MKVTSLVLLFVCSALLAFAQNPYTVKGSITDTAATYKMVNTSITILNQTDSTLVKYTRADAEGTFLLNNLRSGKFILLATYPGYADYVEEFTLDSLNPSKNFGPLNLILKSTLLEGVIITGKVAAIKIKGDTTEFNAGSYNIKPNDKVEDLLKQLQGIQVDKDGKITAQGASVGKVLVDGEEFFGDDPTLVTKNIRADMVDKVQLYDKKSDQAAFTGIDDGEKTKTINIKLKEDKKNGYFGKVDASVGTDQFYQGQAMFNKFKNKQRFSVYGMAGNTGQTGLGWEDSSKYGSSANIEMTDDGMMYISSGGDDFDSFDGQYNGQGIPSAKTGGLHYENKWNKDKEGINTNYKIGLIDVKGTRNNITQNNLPNGLINSFSDQKFDNSMFRQKLDGIYTVQLDTTSTLKVNVDGSLKSSKTRDNFLSSSIRENNTLINSGIRSLSNDGDQKAFNASAFWTKKLKKKGRTLSVRTTQKISQNETDGYLNSTNEFFNVNEQRDSIQNIDQYKTNHTLSSIFNTNITYTEPISKVLSLVLNYGLDINNSSSDKKSFNQSGAGVYDQLDRKFSNNFELDQLSNLGGASFSYNKEKSNITLGTKVTGVQFKQYDVYTDNAYKRSFANWNPQASYRYRFSQQKAISISYYGYTTQPNIDQIQPVRVNTDPLNVTLGNPDLDPSFQNSISFNYNSYKILSEQSLYFYGSYSFTSNPITNNAVTDEAGKNTYQAINLDESPSNFYFNLSTSRKIKKISLNVGIDLDIRGGKSYSMINNVLNVTKSYTYGPTLSLSQNKDKYDFRVSFGPSYNDISSSLQTSSNNKGWGSTGSAYFNVRLPGKISVSSDGNYEYTAKTQTFDQKFERFIWNASISKKFFKAENLQLRISGNDLLNQNAGFRRSAYNNMITQDRYTTIQRYFMGGIIWDFNKMGGSVTKK</sequence>
<reference evidence="6 7" key="1">
    <citation type="submission" date="2019-03" db="EMBL/GenBank/DDBJ databases">
        <title>Genomic Encyclopedia of Archaeal and Bacterial Type Strains, Phase II (KMG-II): from individual species to whole genera.</title>
        <authorList>
            <person name="Goeker M."/>
        </authorList>
    </citation>
    <scope>NUCLEOTIDE SEQUENCE [LARGE SCALE GENOMIC DNA]</scope>
    <source>
        <strain evidence="6 7">DSM 19035</strain>
    </source>
</reference>
<dbReference type="EMBL" id="SNYC01000004">
    <property type="protein sequence ID" value="TDQ09294.1"/>
    <property type="molecule type" value="Genomic_DNA"/>
</dbReference>
<evidence type="ECO:0000256" key="2">
    <source>
        <dbReference type="ARBA" id="ARBA00023136"/>
    </source>
</evidence>
<protein>
    <submittedName>
        <fullName evidence="6">Outer membrane receptor protein involved in Fe transport</fullName>
    </submittedName>
</protein>
<comment type="caution">
    <text evidence="6">The sequence shown here is derived from an EMBL/GenBank/DDBJ whole genome shotgun (WGS) entry which is preliminary data.</text>
</comment>
<dbReference type="InterPro" id="IPR036942">
    <property type="entry name" value="Beta-barrel_TonB_sf"/>
</dbReference>
<feature type="chain" id="PRO_5020584803" evidence="4">
    <location>
        <begin position="20"/>
        <end position="927"/>
    </location>
</feature>